<proteinExistence type="predicted"/>
<dbReference type="AlphaFoldDB" id="A0AAV4R1F8"/>
<sequence>MAKSLLSLLEEEFIDENLQYSSFYEENLEFLKTVSLHQVPDDLKLEVASLFLATDDYYACIGFLEDLDVDCITIKRIQFESTASLKPPLYVAFNGVLQDRKSLGDVIEVLCRKQRFDILRHLKEYVGGLLNKYNSLDKIACTDPSPTAPNLSSNLQGNFNHNLNQNNGSCLISCDAFQKEKNKDHKTILNGLQKSKIISPLPIYSNRKQLATAPDIYSSTISVFIMHSMQDRKKAKKLVAILGERNLLVITSAQIQSFLRENRTKIMKVINEKVDFVIPLVTECLMKQIQPTVYSTQEEINIESEANYFMYDLLLNEYSSQGCRNCRVKPVCDSSESRKLAVKDPILSWSFHLQTEATKLLKELIDSKKRLERLK</sequence>
<protein>
    <submittedName>
        <fullName evidence="1">Uncharacterized protein</fullName>
    </submittedName>
</protein>
<gene>
    <name evidence="1" type="primary">AVEN_136904_1</name>
    <name evidence="1" type="ORF">CDAR_505211</name>
</gene>
<evidence type="ECO:0000313" key="1">
    <source>
        <dbReference type="EMBL" id="GIY14207.1"/>
    </source>
</evidence>
<dbReference type="Proteomes" id="UP001054837">
    <property type="component" value="Unassembled WGS sequence"/>
</dbReference>
<reference evidence="1 2" key="1">
    <citation type="submission" date="2021-06" db="EMBL/GenBank/DDBJ databases">
        <title>Caerostris darwini draft genome.</title>
        <authorList>
            <person name="Kono N."/>
            <person name="Arakawa K."/>
        </authorList>
    </citation>
    <scope>NUCLEOTIDE SEQUENCE [LARGE SCALE GENOMIC DNA]</scope>
</reference>
<name>A0AAV4R1F8_9ARAC</name>
<comment type="caution">
    <text evidence="1">The sequence shown here is derived from an EMBL/GenBank/DDBJ whole genome shotgun (WGS) entry which is preliminary data.</text>
</comment>
<keyword evidence="2" id="KW-1185">Reference proteome</keyword>
<organism evidence="1 2">
    <name type="scientific">Caerostris darwini</name>
    <dbReference type="NCBI Taxonomy" id="1538125"/>
    <lineage>
        <taxon>Eukaryota</taxon>
        <taxon>Metazoa</taxon>
        <taxon>Ecdysozoa</taxon>
        <taxon>Arthropoda</taxon>
        <taxon>Chelicerata</taxon>
        <taxon>Arachnida</taxon>
        <taxon>Araneae</taxon>
        <taxon>Araneomorphae</taxon>
        <taxon>Entelegynae</taxon>
        <taxon>Araneoidea</taxon>
        <taxon>Araneidae</taxon>
        <taxon>Caerostris</taxon>
    </lineage>
</organism>
<dbReference type="EMBL" id="BPLQ01005332">
    <property type="protein sequence ID" value="GIY14207.1"/>
    <property type="molecule type" value="Genomic_DNA"/>
</dbReference>
<evidence type="ECO:0000313" key="2">
    <source>
        <dbReference type="Proteomes" id="UP001054837"/>
    </source>
</evidence>
<accession>A0AAV4R1F8</accession>